<comment type="caution">
    <text evidence="1">The sequence shown here is derived from an EMBL/GenBank/DDBJ whole genome shotgun (WGS) entry which is preliminary data.</text>
</comment>
<evidence type="ECO:0000313" key="1">
    <source>
        <dbReference type="EMBL" id="GMH66723.1"/>
    </source>
</evidence>
<gene>
    <name evidence="1" type="ORF">TL16_g04493</name>
</gene>
<dbReference type="AlphaFoldDB" id="A0A9W7E5U0"/>
<evidence type="ECO:0000313" key="2">
    <source>
        <dbReference type="Proteomes" id="UP001162640"/>
    </source>
</evidence>
<protein>
    <submittedName>
        <fullName evidence="1">Uncharacterized protein</fullName>
    </submittedName>
</protein>
<accession>A0A9W7E5U0</accession>
<proteinExistence type="predicted"/>
<sequence>MRNFFERKDGGQIVVTDKPMARQIANTCWGSEVPGEYSARLFKATIREFDLYEVRPRGTKRRALRTL</sequence>
<name>A0A9W7E5U0_9STRA</name>
<reference evidence="2" key="1">
    <citation type="journal article" date="2023" name="Commun. Biol.">
        <title>Genome analysis of Parmales, the sister group of diatoms, reveals the evolutionary specialization of diatoms from phago-mixotrophs to photoautotrophs.</title>
        <authorList>
            <person name="Ban H."/>
            <person name="Sato S."/>
            <person name="Yoshikawa S."/>
            <person name="Yamada K."/>
            <person name="Nakamura Y."/>
            <person name="Ichinomiya M."/>
            <person name="Sato N."/>
            <person name="Blanc-Mathieu R."/>
            <person name="Endo H."/>
            <person name="Kuwata A."/>
            <person name="Ogata H."/>
        </authorList>
    </citation>
    <scope>NUCLEOTIDE SEQUENCE [LARGE SCALE GENOMIC DNA]</scope>
</reference>
<dbReference type="Proteomes" id="UP001162640">
    <property type="component" value="Unassembled WGS sequence"/>
</dbReference>
<organism evidence="1 2">
    <name type="scientific">Triparma laevis f. inornata</name>
    <dbReference type="NCBI Taxonomy" id="1714386"/>
    <lineage>
        <taxon>Eukaryota</taxon>
        <taxon>Sar</taxon>
        <taxon>Stramenopiles</taxon>
        <taxon>Ochrophyta</taxon>
        <taxon>Bolidophyceae</taxon>
        <taxon>Parmales</taxon>
        <taxon>Triparmaceae</taxon>
        <taxon>Triparma</taxon>
    </lineage>
</organism>
<dbReference type="EMBL" id="BLQM01000124">
    <property type="protein sequence ID" value="GMH66723.1"/>
    <property type="molecule type" value="Genomic_DNA"/>
</dbReference>